<reference evidence="1 2" key="2">
    <citation type="journal article" date="2022" name="Mol. Ecol. Resour.">
        <title>The genomes of chicory, endive, great burdock and yacon provide insights into Asteraceae paleo-polyploidization history and plant inulin production.</title>
        <authorList>
            <person name="Fan W."/>
            <person name="Wang S."/>
            <person name="Wang H."/>
            <person name="Wang A."/>
            <person name="Jiang F."/>
            <person name="Liu H."/>
            <person name="Zhao H."/>
            <person name="Xu D."/>
            <person name="Zhang Y."/>
        </authorList>
    </citation>
    <scope>NUCLEOTIDE SEQUENCE [LARGE SCALE GENOMIC DNA]</scope>
    <source>
        <strain evidence="2">cv. Niubang</strain>
    </source>
</reference>
<evidence type="ECO:0000313" key="1">
    <source>
        <dbReference type="EMBL" id="KAI3745741.1"/>
    </source>
</evidence>
<comment type="caution">
    <text evidence="1">The sequence shown here is derived from an EMBL/GenBank/DDBJ whole genome shotgun (WGS) entry which is preliminary data.</text>
</comment>
<gene>
    <name evidence="1" type="ORF">L6452_08147</name>
</gene>
<keyword evidence="2" id="KW-1185">Reference proteome</keyword>
<proteinExistence type="predicted"/>
<name>A0ACB9DGX6_ARCLA</name>
<organism evidence="1 2">
    <name type="scientific">Arctium lappa</name>
    <name type="common">Greater burdock</name>
    <name type="synonym">Lappa major</name>
    <dbReference type="NCBI Taxonomy" id="4217"/>
    <lineage>
        <taxon>Eukaryota</taxon>
        <taxon>Viridiplantae</taxon>
        <taxon>Streptophyta</taxon>
        <taxon>Embryophyta</taxon>
        <taxon>Tracheophyta</taxon>
        <taxon>Spermatophyta</taxon>
        <taxon>Magnoliopsida</taxon>
        <taxon>eudicotyledons</taxon>
        <taxon>Gunneridae</taxon>
        <taxon>Pentapetalae</taxon>
        <taxon>asterids</taxon>
        <taxon>campanulids</taxon>
        <taxon>Asterales</taxon>
        <taxon>Asteraceae</taxon>
        <taxon>Carduoideae</taxon>
        <taxon>Cardueae</taxon>
        <taxon>Arctiinae</taxon>
        <taxon>Arctium</taxon>
    </lineage>
</organism>
<protein>
    <submittedName>
        <fullName evidence="1">Uncharacterized protein</fullName>
    </submittedName>
</protein>
<evidence type="ECO:0000313" key="2">
    <source>
        <dbReference type="Proteomes" id="UP001055879"/>
    </source>
</evidence>
<reference evidence="2" key="1">
    <citation type="journal article" date="2022" name="Mol. Ecol. Resour.">
        <title>The genomes of chicory, endive, great burdock and yacon provide insights into Asteraceae palaeo-polyploidization history and plant inulin production.</title>
        <authorList>
            <person name="Fan W."/>
            <person name="Wang S."/>
            <person name="Wang H."/>
            <person name="Wang A."/>
            <person name="Jiang F."/>
            <person name="Liu H."/>
            <person name="Zhao H."/>
            <person name="Xu D."/>
            <person name="Zhang Y."/>
        </authorList>
    </citation>
    <scope>NUCLEOTIDE SEQUENCE [LARGE SCALE GENOMIC DNA]</scope>
    <source>
        <strain evidence="2">cv. Niubang</strain>
    </source>
</reference>
<accession>A0ACB9DGX6</accession>
<dbReference type="Proteomes" id="UP001055879">
    <property type="component" value="Linkage Group LG03"/>
</dbReference>
<sequence length="104" mass="12197">MFRREWVTDGFPFELPGQQTISLSREYQGETIHIEAEPSSLVTGDPCLEFGISAYADEIVIDSFELDENLQKAFHMYFLPEYMVNKEHRECTNWLKNLKKFVEA</sequence>
<dbReference type="EMBL" id="CM042049">
    <property type="protein sequence ID" value="KAI3745741.1"/>
    <property type="molecule type" value="Genomic_DNA"/>
</dbReference>